<reference evidence="1" key="1">
    <citation type="submission" date="2019-04" db="EMBL/GenBank/DDBJ databases">
        <title>Microbes associate with the intestines of laboratory mice.</title>
        <authorList>
            <person name="Navarre W."/>
            <person name="Wong E."/>
            <person name="Huang K."/>
            <person name="Tropini C."/>
            <person name="Ng K."/>
            <person name="Yu B."/>
        </authorList>
    </citation>
    <scope>NUCLEOTIDE SEQUENCE</scope>
    <source>
        <strain evidence="1">NM01_1-7b</strain>
    </source>
</reference>
<organism evidence="1 2">
    <name type="scientific">Petralouisia muris</name>
    <dbReference type="NCBI Taxonomy" id="3032872"/>
    <lineage>
        <taxon>Bacteria</taxon>
        <taxon>Bacillati</taxon>
        <taxon>Bacillota</taxon>
        <taxon>Clostridia</taxon>
        <taxon>Lachnospirales</taxon>
        <taxon>Lachnospiraceae</taxon>
        <taxon>Petralouisia</taxon>
    </lineage>
</organism>
<keyword evidence="2" id="KW-1185">Reference proteome</keyword>
<dbReference type="EMBL" id="SRYA01000031">
    <property type="protein sequence ID" value="TGY95302.1"/>
    <property type="molecule type" value="Genomic_DNA"/>
</dbReference>
<dbReference type="Proteomes" id="UP000304953">
    <property type="component" value="Unassembled WGS sequence"/>
</dbReference>
<proteinExistence type="predicted"/>
<name>A0AC61RTW0_9FIRM</name>
<evidence type="ECO:0000313" key="1">
    <source>
        <dbReference type="EMBL" id="TGY95302.1"/>
    </source>
</evidence>
<accession>A0AC61RTW0</accession>
<comment type="caution">
    <text evidence="1">The sequence shown here is derived from an EMBL/GenBank/DDBJ whole genome shotgun (WGS) entry which is preliminary data.</text>
</comment>
<protein>
    <submittedName>
        <fullName evidence="1">TIGR04066 family peptide maturation system protein</fullName>
    </submittedName>
</protein>
<sequence length="365" mass="42541">MNEILRVVAFPYDKEMQPYLKYKSMIENIEPMILLTPKGWAVEKNQFSEFKVQESLSENDYRIIDAIWIIDSINDIQEDYVLEIVEEMLKHHKQILLSRHVNTEIYNRIAGLVETYSGKYIDLTQKDQNIELDDSSFELSEINTPLVCVMGIGERTDKFLAQLAVKQYFENQGYNVVLVSSRCNSVFLHNVYSFPAFMNIDIPVEYKIILYNRFIKKIEKKCKPDLIITGVPGEIMPISKVQPGHFGIHAFQILNAINPDFVIMCLYGSNVSDKYIYELKQIVKYRFMLDIDCFYLSSNIQDVFTINRPLAIEYLGRNMDDIKNVKSELQKVLSEQDKIYIETEMDSMGQYIIDTLNGNVEMEVL</sequence>
<gene>
    <name evidence="1" type="ORF">E5329_15485</name>
</gene>
<evidence type="ECO:0000313" key="2">
    <source>
        <dbReference type="Proteomes" id="UP000304953"/>
    </source>
</evidence>